<feature type="transmembrane region" description="Helical" evidence="1">
    <location>
        <begin position="43"/>
        <end position="71"/>
    </location>
</feature>
<feature type="transmembrane region" description="Helical" evidence="1">
    <location>
        <begin position="77"/>
        <end position="108"/>
    </location>
</feature>
<protein>
    <submittedName>
        <fullName evidence="2">Uncharacterized protein</fullName>
    </submittedName>
</protein>
<sequence length="130" mass="14547">MVKRPWMITLLSIVLMASSALRLILYLLILIQSSLTQGTSSEVISSALTITIILAGACVLLAGGVLCFMGINLGRWLIIGWAIVAFILHQDYVIFRIVWLIVGLLMLFNKPANRFFRAKRAKLSYLEEVH</sequence>
<keyword evidence="1" id="KW-0812">Transmembrane</keyword>
<dbReference type="RefSeq" id="WP_347325782.1">
    <property type="nucleotide sequence ID" value="NZ_JBCGUH010000007.1"/>
</dbReference>
<accession>A0ABW4RIH9</accession>
<dbReference type="EMBL" id="JBHUEH010000011">
    <property type="protein sequence ID" value="MFD1885514.1"/>
    <property type="molecule type" value="Genomic_DNA"/>
</dbReference>
<dbReference type="Proteomes" id="UP001597233">
    <property type="component" value="Unassembled WGS sequence"/>
</dbReference>
<keyword evidence="3" id="KW-1185">Reference proteome</keyword>
<keyword evidence="1" id="KW-0472">Membrane</keyword>
<evidence type="ECO:0000313" key="2">
    <source>
        <dbReference type="EMBL" id="MFD1885514.1"/>
    </source>
</evidence>
<keyword evidence="1" id="KW-1133">Transmembrane helix</keyword>
<gene>
    <name evidence="2" type="ORF">ACFSC9_08230</name>
</gene>
<comment type="caution">
    <text evidence="2">The sequence shown here is derived from an EMBL/GenBank/DDBJ whole genome shotgun (WGS) entry which is preliminary data.</text>
</comment>
<evidence type="ECO:0000256" key="1">
    <source>
        <dbReference type="SAM" id="Phobius"/>
    </source>
</evidence>
<proteinExistence type="predicted"/>
<name>A0ABW4RIH9_9BACL</name>
<reference evidence="3" key="1">
    <citation type="journal article" date="2019" name="Int. J. Syst. Evol. Microbiol.">
        <title>The Global Catalogue of Microorganisms (GCM) 10K type strain sequencing project: providing services to taxonomists for standard genome sequencing and annotation.</title>
        <authorList>
            <consortium name="The Broad Institute Genomics Platform"/>
            <consortium name="The Broad Institute Genome Sequencing Center for Infectious Disease"/>
            <person name="Wu L."/>
            <person name="Ma J."/>
        </authorList>
    </citation>
    <scope>NUCLEOTIDE SEQUENCE [LARGE SCALE GENOMIC DNA]</scope>
    <source>
        <strain evidence="3">CCUG 54950</strain>
    </source>
</reference>
<organism evidence="2 3">
    <name type="scientific">Paenibacillus wenxiniae</name>
    <dbReference type="NCBI Taxonomy" id="1636843"/>
    <lineage>
        <taxon>Bacteria</taxon>
        <taxon>Bacillati</taxon>
        <taxon>Bacillota</taxon>
        <taxon>Bacilli</taxon>
        <taxon>Bacillales</taxon>
        <taxon>Paenibacillaceae</taxon>
        <taxon>Paenibacillus</taxon>
    </lineage>
</organism>
<evidence type="ECO:0000313" key="3">
    <source>
        <dbReference type="Proteomes" id="UP001597233"/>
    </source>
</evidence>
<feature type="transmembrane region" description="Helical" evidence="1">
    <location>
        <begin position="6"/>
        <end position="31"/>
    </location>
</feature>